<name>A2FUS3_TRIV3</name>
<dbReference type="SMART" id="SM01362">
    <property type="entry name" value="DUF663"/>
    <property type="match status" value="1"/>
</dbReference>
<dbReference type="STRING" id="5722.A2FUS3"/>
<evidence type="ECO:0000256" key="4">
    <source>
        <dbReference type="SAM" id="MobiDB-lite"/>
    </source>
</evidence>
<feature type="compositionally biased region" description="Basic and acidic residues" evidence="4">
    <location>
        <begin position="794"/>
        <end position="810"/>
    </location>
</feature>
<evidence type="ECO:0000256" key="2">
    <source>
        <dbReference type="ARBA" id="ARBA00022517"/>
    </source>
</evidence>
<gene>
    <name evidence="6" type="ORF">TVAG_296690</name>
</gene>
<dbReference type="AlphaFoldDB" id="A2FUS3"/>
<dbReference type="PANTHER" id="PTHR12858">
    <property type="entry name" value="RIBOSOME BIOGENESIS PROTEIN"/>
    <property type="match status" value="1"/>
</dbReference>
<feature type="domain" description="Bms1-type G" evidence="5">
    <location>
        <begin position="63"/>
        <end position="223"/>
    </location>
</feature>
<dbReference type="GO" id="GO:0000462">
    <property type="term" value="P:maturation of SSU-rRNA from tricistronic rRNA transcript (SSU-rRNA, 5.8S rRNA, LSU-rRNA)"/>
    <property type="evidence" value="ECO:0000318"/>
    <property type="project" value="GO_Central"/>
</dbReference>
<dbReference type="GO" id="GO:0003924">
    <property type="term" value="F:GTPase activity"/>
    <property type="evidence" value="ECO:0000318"/>
    <property type="project" value="GO_Central"/>
</dbReference>
<dbReference type="GO" id="GO:0005525">
    <property type="term" value="F:GTP binding"/>
    <property type="evidence" value="ECO:0000318"/>
    <property type="project" value="GO_Central"/>
</dbReference>
<dbReference type="EMBL" id="DS114042">
    <property type="protein sequence ID" value="EAX91337.1"/>
    <property type="molecule type" value="Genomic_DNA"/>
</dbReference>
<dbReference type="eggNOG" id="KOG1951">
    <property type="taxonomic scope" value="Eukaryota"/>
</dbReference>
<dbReference type="InterPro" id="IPR030387">
    <property type="entry name" value="G_Bms1/Tsr1_dom"/>
</dbReference>
<dbReference type="OMA" id="RERTWTG"/>
<evidence type="ECO:0000256" key="1">
    <source>
        <dbReference type="ARBA" id="ARBA00004604"/>
    </source>
</evidence>
<dbReference type="PROSITE" id="PS51714">
    <property type="entry name" value="G_BMS1"/>
    <property type="match status" value="1"/>
</dbReference>
<dbReference type="Pfam" id="PF22298">
    <property type="entry name" value="Tsr1_G-like"/>
    <property type="match status" value="1"/>
</dbReference>
<dbReference type="SUPFAM" id="SSF52540">
    <property type="entry name" value="P-loop containing nucleoside triphosphate hydrolases"/>
    <property type="match status" value="1"/>
</dbReference>
<evidence type="ECO:0000256" key="3">
    <source>
        <dbReference type="ARBA" id="ARBA00023242"/>
    </source>
</evidence>
<sequence>MDAPQENKAHHQTKEKVKSVDLHNIKAFGYQSGQRTRNAIAHQLNIEQIRLFQAPTHKLQPEDPPIVVAVQGPPGCGKSMLIRSLIKHYSQQRIVDLKGPITVAINKVSRITFIEVAPDINSMMDASKIADYVLLMVNAEHGFEMETFEFLNLLLSHGFPRVMGIITHLDLVDRSVGKDIKDRFRKELNTGIKVYKLEKIVNGKYEKKSIQDLARKLNITKINALSFRKNRAFCLVDRAEKSPENPNRTILYGYSRGTGFKDGDHCHLAGVGDCVIEKATELEDPCPIVTKEASTRTLLKAQRTIHAPMSTLGGVVLDDEGGGTVDIPINQINFTDIHKPGLEITKEQMEELDEGIEVTEGVRKVREMQQAPAKKEDENEEEEAMEIMPGVKLETQKVEEAKEEKIVQPKSEKVAEEEEEQAEEEEEEMEPPQQDEFAGESSDGFDEPEMELEEGRIAPGKYVKLEFSDISPQFITRLDPTKPIVLGTLFEEEQSVSRQWIKIKKHRFYDRILKSTDPFIISVGWRRFQTIPIFFNEDRGGRLMYLKYLKDLATNYATYYGPSSAINVGVTAFQHIKEDLVAFRVSGTGVTIKEMGDGKVVKKLRVKGTPKEIHTRTAIIQDLFTSEVEANQFLNAQIRTVSGIRGVVKASDKNGNVRCSFEDQIRKSDIVFINGWVEVKPTEFYSEIKNFVTENIPLIKTYAEIRSENNLRPQYKEDSVYKDVVREEKEEHAPKIPKSIKQNLPYELRKKKDDQPKARAVILDEQSAKMNKAFEMTKALFMQKTMEKEKINQKLQEEKEKAERKAEMERKHKMTKNKQEYFKKHPKMNRK</sequence>
<dbReference type="Gene3D" id="3.40.50.300">
    <property type="entry name" value="P-loop containing nucleotide triphosphate hydrolases"/>
    <property type="match status" value="2"/>
</dbReference>
<keyword evidence="2" id="KW-0690">Ribosome biogenesis</keyword>
<dbReference type="InterPro" id="IPR007034">
    <property type="entry name" value="BMS1_TSR1_C"/>
</dbReference>
<dbReference type="GO" id="GO:0000479">
    <property type="term" value="P:endonucleolytic cleavage of tricistronic rRNA transcript (SSU-rRNA, 5.8S rRNA, LSU-rRNA)"/>
    <property type="evidence" value="ECO:0000318"/>
    <property type="project" value="GO_Central"/>
</dbReference>
<organism evidence="6 7">
    <name type="scientific">Trichomonas vaginalis (strain ATCC PRA-98 / G3)</name>
    <dbReference type="NCBI Taxonomy" id="412133"/>
    <lineage>
        <taxon>Eukaryota</taxon>
        <taxon>Metamonada</taxon>
        <taxon>Parabasalia</taxon>
        <taxon>Trichomonadida</taxon>
        <taxon>Trichomonadidae</taxon>
        <taxon>Trichomonas</taxon>
    </lineage>
</organism>
<keyword evidence="7" id="KW-1185">Reference proteome</keyword>
<dbReference type="KEGG" id="tva:4749030"/>
<dbReference type="FunFam" id="3.40.50.300:FF:005014">
    <property type="entry name" value="Ribosome biogenesis protein BMS1 homolog-related protein"/>
    <property type="match status" value="1"/>
</dbReference>
<proteinExistence type="predicted"/>
<feature type="region of interest" description="Disordered" evidence="4">
    <location>
        <begin position="794"/>
        <end position="831"/>
    </location>
</feature>
<evidence type="ECO:0000313" key="6">
    <source>
        <dbReference type="EMBL" id="EAX91337.1"/>
    </source>
</evidence>
<dbReference type="RefSeq" id="XP_001304267.1">
    <property type="nucleotide sequence ID" value="XM_001304266.1"/>
</dbReference>
<dbReference type="Pfam" id="PF08142">
    <property type="entry name" value="AARP2CN"/>
    <property type="match status" value="1"/>
</dbReference>
<dbReference type="GO" id="GO:0034511">
    <property type="term" value="F:U3 snoRNA binding"/>
    <property type="evidence" value="ECO:0000318"/>
    <property type="project" value="GO_Central"/>
</dbReference>
<comment type="subcellular location">
    <subcellularLocation>
        <location evidence="1">Nucleus</location>
        <location evidence="1">Nucleolus</location>
    </subcellularLocation>
</comment>
<evidence type="ECO:0000259" key="5">
    <source>
        <dbReference type="PROSITE" id="PS51714"/>
    </source>
</evidence>
<dbReference type="VEuPathDB" id="TrichDB:TVAGG3_0927540"/>
<evidence type="ECO:0000313" key="7">
    <source>
        <dbReference type="Proteomes" id="UP000001542"/>
    </source>
</evidence>
<dbReference type="FunCoup" id="A2FUS3">
    <property type="interactions" value="1117"/>
</dbReference>
<dbReference type="InterPro" id="IPR039761">
    <property type="entry name" value="Bms1/Tsr1"/>
</dbReference>
<keyword evidence="3" id="KW-0539">Nucleus</keyword>
<feature type="compositionally biased region" description="Acidic residues" evidence="4">
    <location>
        <begin position="415"/>
        <end position="430"/>
    </location>
</feature>
<dbReference type="PANTHER" id="PTHR12858:SF2">
    <property type="entry name" value="RIBOSOME BIOGENESIS PROTEIN BMS1 HOMOLOG"/>
    <property type="match status" value="1"/>
</dbReference>
<dbReference type="Pfam" id="PF04950">
    <property type="entry name" value="RIBIOP_C"/>
    <property type="match status" value="1"/>
</dbReference>
<dbReference type="SMR" id="A2FUS3"/>
<dbReference type="VEuPathDB" id="TrichDB:TVAG_296690"/>
<reference evidence="6" key="1">
    <citation type="submission" date="2006-10" db="EMBL/GenBank/DDBJ databases">
        <authorList>
            <person name="Amadeo P."/>
            <person name="Zhao Q."/>
            <person name="Wortman J."/>
            <person name="Fraser-Liggett C."/>
            <person name="Carlton J."/>
        </authorList>
    </citation>
    <scope>NUCLEOTIDE SEQUENCE</scope>
    <source>
        <strain evidence="6">G3</strain>
    </source>
</reference>
<dbReference type="GO" id="GO:0005730">
    <property type="term" value="C:nucleolus"/>
    <property type="evidence" value="ECO:0007669"/>
    <property type="project" value="UniProtKB-SubCell"/>
</dbReference>
<dbReference type="SMART" id="SM00785">
    <property type="entry name" value="AARP2CN"/>
    <property type="match status" value="1"/>
</dbReference>
<dbReference type="InterPro" id="IPR027417">
    <property type="entry name" value="P-loop_NTPase"/>
</dbReference>
<protein>
    <submittedName>
        <fullName evidence="6">Ribosome biogenesis protein BMS1 homolog-related protein</fullName>
    </submittedName>
</protein>
<dbReference type="InParanoid" id="A2FUS3"/>
<dbReference type="OrthoDB" id="10260897at2759"/>
<dbReference type="InterPro" id="IPR012948">
    <property type="entry name" value="AARP2CN"/>
</dbReference>
<accession>A2FUS3</accession>
<feature type="region of interest" description="Disordered" evidence="4">
    <location>
        <begin position="391"/>
        <end position="451"/>
    </location>
</feature>
<dbReference type="Proteomes" id="UP000001542">
    <property type="component" value="Unassembled WGS sequence"/>
</dbReference>
<feature type="compositionally biased region" description="Basic and acidic residues" evidence="4">
    <location>
        <begin position="394"/>
        <end position="414"/>
    </location>
</feature>
<reference evidence="6" key="2">
    <citation type="journal article" date="2007" name="Science">
        <title>Draft genome sequence of the sexually transmitted pathogen Trichomonas vaginalis.</title>
        <authorList>
            <person name="Carlton J.M."/>
            <person name="Hirt R.P."/>
            <person name="Silva J.C."/>
            <person name="Delcher A.L."/>
            <person name="Schatz M."/>
            <person name="Zhao Q."/>
            <person name="Wortman J.R."/>
            <person name="Bidwell S.L."/>
            <person name="Alsmark U.C.M."/>
            <person name="Besteiro S."/>
            <person name="Sicheritz-Ponten T."/>
            <person name="Noel C.J."/>
            <person name="Dacks J.B."/>
            <person name="Foster P.G."/>
            <person name="Simillion C."/>
            <person name="Van de Peer Y."/>
            <person name="Miranda-Saavedra D."/>
            <person name="Barton G.J."/>
            <person name="Westrop G.D."/>
            <person name="Mueller S."/>
            <person name="Dessi D."/>
            <person name="Fiori P.L."/>
            <person name="Ren Q."/>
            <person name="Paulsen I."/>
            <person name="Zhang H."/>
            <person name="Bastida-Corcuera F.D."/>
            <person name="Simoes-Barbosa A."/>
            <person name="Brown M.T."/>
            <person name="Hayes R.D."/>
            <person name="Mukherjee M."/>
            <person name="Okumura C.Y."/>
            <person name="Schneider R."/>
            <person name="Smith A.J."/>
            <person name="Vanacova S."/>
            <person name="Villalvazo M."/>
            <person name="Haas B.J."/>
            <person name="Pertea M."/>
            <person name="Feldblyum T.V."/>
            <person name="Utterback T.R."/>
            <person name="Shu C.L."/>
            <person name="Osoegawa K."/>
            <person name="de Jong P.J."/>
            <person name="Hrdy I."/>
            <person name="Horvathova L."/>
            <person name="Zubacova Z."/>
            <person name="Dolezal P."/>
            <person name="Malik S.B."/>
            <person name="Logsdon J.M. Jr."/>
            <person name="Henze K."/>
            <person name="Gupta A."/>
            <person name="Wang C.C."/>
            <person name="Dunne R.L."/>
            <person name="Upcroft J.A."/>
            <person name="Upcroft P."/>
            <person name="White O."/>
            <person name="Salzberg S.L."/>
            <person name="Tang P."/>
            <person name="Chiu C.-H."/>
            <person name="Lee Y.-S."/>
            <person name="Embley T.M."/>
            <person name="Coombs G.H."/>
            <person name="Mottram J.C."/>
            <person name="Tachezy J."/>
            <person name="Fraser-Liggett C.M."/>
            <person name="Johnson P.J."/>
        </authorList>
    </citation>
    <scope>NUCLEOTIDE SEQUENCE [LARGE SCALE GENOMIC DNA]</scope>
    <source>
        <strain evidence="6">G3</strain>
    </source>
</reference>